<protein>
    <submittedName>
        <fullName evidence="1">Uncharacterized protein</fullName>
    </submittedName>
</protein>
<keyword evidence="2" id="KW-1185">Reference proteome</keyword>
<evidence type="ECO:0000313" key="1">
    <source>
        <dbReference type="EMBL" id="KAH7936762.1"/>
    </source>
</evidence>
<sequence>MAPPCNKREFLSLEDKGRILAEVASRQKKGDVAEKFGISPSSLSAILNPKEAIEKAFASGTSAKRKKLTPSVHEEFNKAVYTWFVETRAKKIPLPRCRLRCPADCNEAVHSPAEAIASWTDLQDAGIVPSSVKLKDFFSADIDVIGHEELSNEDVIKVSATTGSQMKTEVPDLQPPLATARVLDAFDVAM</sequence>
<comment type="caution">
    <text evidence="1">The sequence shown here is derived from an EMBL/GenBank/DDBJ whole genome shotgun (WGS) entry which is preliminary data.</text>
</comment>
<proteinExistence type="predicted"/>
<evidence type="ECO:0000313" key="2">
    <source>
        <dbReference type="Proteomes" id="UP000821865"/>
    </source>
</evidence>
<dbReference type="EMBL" id="CM023477">
    <property type="protein sequence ID" value="KAH7936762.1"/>
    <property type="molecule type" value="Genomic_DNA"/>
</dbReference>
<organism evidence="1 2">
    <name type="scientific">Dermacentor silvarum</name>
    <name type="common">Tick</name>
    <dbReference type="NCBI Taxonomy" id="543639"/>
    <lineage>
        <taxon>Eukaryota</taxon>
        <taxon>Metazoa</taxon>
        <taxon>Ecdysozoa</taxon>
        <taxon>Arthropoda</taxon>
        <taxon>Chelicerata</taxon>
        <taxon>Arachnida</taxon>
        <taxon>Acari</taxon>
        <taxon>Parasitiformes</taxon>
        <taxon>Ixodida</taxon>
        <taxon>Ixodoidea</taxon>
        <taxon>Ixodidae</taxon>
        <taxon>Rhipicephalinae</taxon>
        <taxon>Dermacentor</taxon>
    </lineage>
</organism>
<accession>A0ACB8C790</accession>
<dbReference type="Proteomes" id="UP000821865">
    <property type="component" value="Chromosome 8"/>
</dbReference>
<reference evidence="1" key="1">
    <citation type="submission" date="2020-05" db="EMBL/GenBank/DDBJ databases">
        <title>Large-scale comparative analyses of tick genomes elucidate their genetic diversity and vector capacities.</title>
        <authorList>
            <person name="Jia N."/>
            <person name="Wang J."/>
            <person name="Shi W."/>
            <person name="Du L."/>
            <person name="Sun Y."/>
            <person name="Zhan W."/>
            <person name="Jiang J."/>
            <person name="Wang Q."/>
            <person name="Zhang B."/>
            <person name="Ji P."/>
            <person name="Sakyi L.B."/>
            <person name="Cui X."/>
            <person name="Yuan T."/>
            <person name="Jiang B."/>
            <person name="Yang W."/>
            <person name="Lam T.T.-Y."/>
            <person name="Chang Q."/>
            <person name="Ding S."/>
            <person name="Wang X."/>
            <person name="Zhu J."/>
            <person name="Ruan X."/>
            <person name="Zhao L."/>
            <person name="Wei J."/>
            <person name="Que T."/>
            <person name="Du C."/>
            <person name="Cheng J."/>
            <person name="Dai P."/>
            <person name="Han X."/>
            <person name="Huang E."/>
            <person name="Gao Y."/>
            <person name="Liu J."/>
            <person name="Shao H."/>
            <person name="Ye R."/>
            <person name="Li L."/>
            <person name="Wei W."/>
            <person name="Wang X."/>
            <person name="Wang C."/>
            <person name="Yang T."/>
            <person name="Huo Q."/>
            <person name="Li W."/>
            <person name="Guo W."/>
            <person name="Chen H."/>
            <person name="Zhou L."/>
            <person name="Ni X."/>
            <person name="Tian J."/>
            <person name="Zhou Y."/>
            <person name="Sheng Y."/>
            <person name="Liu T."/>
            <person name="Pan Y."/>
            <person name="Xia L."/>
            <person name="Li J."/>
            <person name="Zhao F."/>
            <person name="Cao W."/>
        </authorList>
    </citation>
    <scope>NUCLEOTIDE SEQUENCE</scope>
    <source>
        <strain evidence="1">Dsil-2018</strain>
    </source>
</reference>
<gene>
    <name evidence="1" type="ORF">HPB49_003905</name>
</gene>
<name>A0ACB8C790_DERSI</name>